<evidence type="ECO:0000256" key="6">
    <source>
        <dbReference type="ARBA" id="ARBA00023284"/>
    </source>
</evidence>
<comment type="similarity">
    <text evidence="8">Belongs to the peroxiredoxin family. BCP/PrxQ subfamily.</text>
</comment>
<evidence type="ECO:0000256" key="9">
    <source>
        <dbReference type="ARBA" id="ARBA00049091"/>
    </source>
</evidence>
<evidence type="ECO:0000259" key="10">
    <source>
        <dbReference type="PROSITE" id="PS51352"/>
    </source>
</evidence>
<evidence type="ECO:0000256" key="8">
    <source>
        <dbReference type="ARBA" id="ARBA00038489"/>
    </source>
</evidence>
<evidence type="ECO:0000313" key="12">
    <source>
        <dbReference type="Proteomes" id="UP000298030"/>
    </source>
</evidence>
<dbReference type="InterPro" id="IPR036249">
    <property type="entry name" value="Thioredoxin-like_sf"/>
</dbReference>
<evidence type="ECO:0000256" key="3">
    <source>
        <dbReference type="ARBA" id="ARBA00022862"/>
    </source>
</evidence>
<dbReference type="PANTHER" id="PTHR42801:SF20">
    <property type="entry name" value="ALKYL HYDROPEROXIDE REDUCTASE E"/>
    <property type="match status" value="1"/>
</dbReference>
<protein>
    <recommendedName>
        <fullName evidence="1">thioredoxin-dependent peroxiredoxin</fullName>
        <ecNumber evidence="1">1.11.1.24</ecNumber>
    </recommendedName>
    <alternativeName>
        <fullName evidence="7">Thioredoxin peroxidase</fullName>
    </alternativeName>
</protein>
<evidence type="ECO:0000256" key="7">
    <source>
        <dbReference type="ARBA" id="ARBA00032824"/>
    </source>
</evidence>
<organism evidence="11 12">
    <name type="scientific">Coprinellus micaceus</name>
    <name type="common">Glistening ink-cap mushroom</name>
    <name type="synonym">Coprinus micaceus</name>
    <dbReference type="NCBI Taxonomy" id="71717"/>
    <lineage>
        <taxon>Eukaryota</taxon>
        <taxon>Fungi</taxon>
        <taxon>Dikarya</taxon>
        <taxon>Basidiomycota</taxon>
        <taxon>Agaricomycotina</taxon>
        <taxon>Agaricomycetes</taxon>
        <taxon>Agaricomycetidae</taxon>
        <taxon>Agaricales</taxon>
        <taxon>Agaricineae</taxon>
        <taxon>Psathyrellaceae</taxon>
        <taxon>Coprinellus</taxon>
    </lineage>
</organism>
<dbReference type="InterPro" id="IPR000866">
    <property type="entry name" value="AhpC/TSA"/>
</dbReference>
<keyword evidence="3" id="KW-0049">Antioxidant</keyword>
<proteinExistence type="inferred from homology"/>
<dbReference type="CDD" id="cd03017">
    <property type="entry name" value="PRX_BCP"/>
    <property type="match status" value="1"/>
</dbReference>
<dbReference type="GO" id="GO:0008379">
    <property type="term" value="F:thioredoxin peroxidase activity"/>
    <property type="evidence" value="ECO:0007669"/>
    <property type="project" value="TreeGrafter"/>
</dbReference>
<dbReference type="AlphaFoldDB" id="A0A4Y7U0N4"/>
<dbReference type="Pfam" id="PF00578">
    <property type="entry name" value="AhpC-TSA"/>
    <property type="match status" value="1"/>
</dbReference>
<dbReference type="PROSITE" id="PS51352">
    <property type="entry name" value="THIOREDOXIN_2"/>
    <property type="match status" value="1"/>
</dbReference>
<dbReference type="PANTHER" id="PTHR42801">
    <property type="entry name" value="THIOREDOXIN-DEPENDENT PEROXIDE REDUCTASE"/>
    <property type="match status" value="1"/>
</dbReference>
<reference evidence="11 12" key="1">
    <citation type="journal article" date="2019" name="Nat. Ecol. Evol.">
        <title>Megaphylogeny resolves global patterns of mushroom evolution.</title>
        <authorList>
            <person name="Varga T."/>
            <person name="Krizsan K."/>
            <person name="Foldi C."/>
            <person name="Dima B."/>
            <person name="Sanchez-Garcia M."/>
            <person name="Sanchez-Ramirez S."/>
            <person name="Szollosi G.J."/>
            <person name="Szarkandi J.G."/>
            <person name="Papp V."/>
            <person name="Albert L."/>
            <person name="Andreopoulos W."/>
            <person name="Angelini C."/>
            <person name="Antonin V."/>
            <person name="Barry K.W."/>
            <person name="Bougher N.L."/>
            <person name="Buchanan P."/>
            <person name="Buyck B."/>
            <person name="Bense V."/>
            <person name="Catcheside P."/>
            <person name="Chovatia M."/>
            <person name="Cooper J."/>
            <person name="Damon W."/>
            <person name="Desjardin D."/>
            <person name="Finy P."/>
            <person name="Geml J."/>
            <person name="Haridas S."/>
            <person name="Hughes K."/>
            <person name="Justo A."/>
            <person name="Karasinski D."/>
            <person name="Kautmanova I."/>
            <person name="Kiss B."/>
            <person name="Kocsube S."/>
            <person name="Kotiranta H."/>
            <person name="LaButti K.M."/>
            <person name="Lechner B.E."/>
            <person name="Liimatainen K."/>
            <person name="Lipzen A."/>
            <person name="Lukacs Z."/>
            <person name="Mihaltcheva S."/>
            <person name="Morgado L.N."/>
            <person name="Niskanen T."/>
            <person name="Noordeloos M.E."/>
            <person name="Ohm R.A."/>
            <person name="Ortiz-Santana B."/>
            <person name="Ovrebo C."/>
            <person name="Racz N."/>
            <person name="Riley R."/>
            <person name="Savchenko A."/>
            <person name="Shiryaev A."/>
            <person name="Soop K."/>
            <person name="Spirin V."/>
            <person name="Szebenyi C."/>
            <person name="Tomsovsky M."/>
            <person name="Tulloss R.E."/>
            <person name="Uehling J."/>
            <person name="Grigoriev I.V."/>
            <person name="Vagvolgyi C."/>
            <person name="Papp T."/>
            <person name="Martin F.M."/>
            <person name="Miettinen O."/>
            <person name="Hibbett D.S."/>
            <person name="Nagy L.G."/>
        </authorList>
    </citation>
    <scope>NUCLEOTIDE SEQUENCE [LARGE SCALE GENOMIC DNA]</scope>
    <source>
        <strain evidence="11 12">FP101781</strain>
    </source>
</reference>
<name>A0A4Y7U0N4_COPMI</name>
<dbReference type="OrthoDB" id="338622at2759"/>
<comment type="caution">
    <text evidence="11">The sequence shown here is derived from an EMBL/GenBank/DDBJ whole genome shotgun (WGS) entry which is preliminary data.</text>
</comment>
<keyword evidence="6" id="KW-0676">Redox-active center</keyword>
<keyword evidence="4" id="KW-0560">Oxidoreductase</keyword>
<dbReference type="EC" id="1.11.1.24" evidence="1"/>
<comment type="catalytic activity">
    <reaction evidence="9">
        <text>a hydroperoxide + [thioredoxin]-dithiol = an alcohol + [thioredoxin]-disulfide + H2O</text>
        <dbReference type="Rhea" id="RHEA:62620"/>
        <dbReference type="Rhea" id="RHEA-COMP:10698"/>
        <dbReference type="Rhea" id="RHEA-COMP:10700"/>
        <dbReference type="ChEBI" id="CHEBI:15377"/>
        <dbReference type="ChEBI" id="CHEBI:29950"/>
        <dbReference type="ChEBI" id="CHEBI:30879"/>
        <dbReference type="ChEBI" id="CHEBI:35924"/>
        <dbReference type="ChEBI" id="CHEBI:50058"/>
        <dbReference type="EC" id="1.11.1.24"/>
    </reaction>
</comment>
<evidence type="ECO:0000256" key="4">
    <source>
        <dbReference type="ARBA" id="ARBA00023002"/>
    </source>
</evidence>
<dbReference type="STRING" id="71717.A0A4Y7U0N4"/>
<sequence length="163" mass="18205">MTGGYEDLIGKPAPAFTLPNHDGQPFEYRAGTSGLPTALVFYPESGSFLCTQELVTFRDSIIEKPHFNPEKTHVIAISPQSIETQRQFVEHENFNFPVLSDAEGVAARAYDIGRGFFGLTALARVTFVVDKKGIIRDALDTTLNFTAHQKFVDKWLHKLEDES</sequence>
<dbReference type="InterPro" id="IPR050924">
    <property type="entry name" value="Peroxiredoxin_BCP/PrxQ"/>
</dbReference>
<dbReference type="InterPro" id="IPR013766">
    <property type="entry name" value="Thioredoxin_domain"/>
</dbReference>
<feature type="domain" description="Thioredoxin" evidence="10">
    <location>
        <begin position="7"/>
        <end position="157"/>
    </location>
</feature>
<dbReference type="GO" id="GO:0005737">
    <property type="term" value="C:cytoplasm"/>
    <property type="evidence" value="ECO:0007669"/>
    <property type="project" value="TreeGrafter"/>
</dbReference>
<dbReference type="Gene3D" id="3.40.30.10">
    <property type="entry name" value="Glutaredoxin"/>
    <property type="match status" value="1"/>
</dbReference>
<evidence type="ECO:0000256" key="1">
    <source>
        <dbReference type="ARBA" id="ARBA00013017"/>
    </source>
</evidence>
<keyword evidence="2" id="KW-0575">Peroxidase</keyword>
<evidence type="ECO:0000256" key="2">
    <source>
        <dbReference type="ARBA" id="ARBA00022559"/>
    </source>
</evidence>
<keyword evidence="12" id="KW-1185">Reference proteome</keyword>
<dbReference type="EMBL" id="QPFP01000001">
    <property type="protein sequence ID" value="TEB39821.1"/>
    <property type="molecule type" value="Genomic_DNA"/>
</dbReference>
<evidence type="ECO:0000313" key="11">
    <source>
        <dbReference type="EMBL" id="TEB39821.1"/>
    </source>
</evidence>
<keyword evidence="5" id="KW-1015">Disulfide bond</keyword>
<gene>
    <name evidence="11" type="ORF">FA13DRAFT_29853</name>
</gene>
<dbReference type="Proteomes" id="UP000298030">
    <property type="component" value="Unassembled WGS sequence"/>
</dbReference>
<dbReference type="GO" id="GO:0045454">
    <property type="term" value="P:cell redox homeostasis"/>
    <property type="evidence" value="ECO:0007669"/>
    <property type="project" value="TreeGrafter"/>
</dbReference>
<dbReference type="GO" id="GO:0034599">
    <property type="term" value="P:cellular response to oxidative stress"/>
    <property type="evidence" value="ECO:0007669"/>
    <property type="project" value="TreeGrafter"/>
</dbReference>
<accession>A0A4Y7U0N4</accession>
<evidence type="ECO:0000256" key="5">
    <source>
        <dbReference type="ARBA" id="ARBA00023157"/>
    </source>
</evidence>
<dbReference type="SUPFAM" id="SSF52833">
    <property type="entry name" value="Thioredoxin-like"/>
    <property type="match status" value="1"/>
</dbReference>